<accession>A0A7W9L669</accession>
<sequence length="287" mass="30798">MSTGFLFVAPDPILDRGKAMMVCAELAAREARCRKDAQRAWPTAEAILVHLGRSLIDLGEFDRSDLLRRLLGDWAARVGRPRLAVVGGRNGVARAMVEAPAEWVAGLAPLALLHRTDRRAAQFDVAQMAQLFNCPSDQAEALEVFSIFLRRALSGESRDTVLQPLAWAGDARVAAVCDGQSLPIDDPRDLVAAVGQARSLALADIALPIAFEALSGVQASRPAFILTAMLIAAFDGSLRRPDVGAQAQGAVCASSPTALLELIARRLLQRQNQRHVQSASRQPSEPA</sequence>
<evidence type="ECO:0000313" key="2">
    <source>
        <dbReference type="Proteomes" id="UP000556201"/>
    </source>
</evidence>
<comment type="caution">
    <text evidence="1">The sequence shown here is derived from an EMBL/GenBank/DDBJ whole genome shotgun (WGS) entry which is preliminary data.</text>
</comment>
<proteinExistence type="predicted"/>
<dbReference type="EMBL" id="JACHLJ010000002">
    <property type="protein sequence ID" value="MBB5772093.1"/>
    <property type="molecule type" value="Genomic_DNA"/>
</dbReference>
<reference evidence="1 2" key="1">
    <citation type="submission" date="2020-08" db="EMBL/GenBank/DDBJ databases">
        <title>Functional genomics of gut bacteria from endangered species of beetles.</title>
        <authorList>
            <person name="Carlos-Shanley C."/>
        </authorList>
    </citation>
    <scope>NUCLEOTIDE SEQUENCE [LARGE SCALE GENOMIC DNA]</scope>
    <source>
        <strain evidence="1 2">S00192</strain>
    </source>
</reference>
<dbReference type="Proteomes" id="UP000556201">
    <property type="component" value="Unassembled WGS sequence"/>
</dbReference>
<name>A0A7W9L669_BREVE</name>
<organism evidence="1 2">
    <name type="scientific">Brevundimonas vesicularis</name>
    <name type="common">Pseudomonas vesicularis</name>
    <dbReference type="NCBI Taxonomy" id="41276"/>
    <lineage>
        <taxon>Bacteria</taxon>
        <taxon>Pseudomonadati</taxon>
        <taxon>Pseudomonadota</taxon>
        <taxon>Alphaproteobacteria</taxon>
        <taxon>Caulobacterales</taxon>
        <taxon>Caulobacteraceae</taxon>
        <taxon>Brevundimonas</taxon>
    </lineage>
</organism>
<dbReference type="RefSeq" id="WP_184279496.1">
    <property type="nucleotide sequence ID" value="NZ_JACHLJ010000002.1"/>
</dbReference>
<gene>
    <name evidence="1" type="ORF">HNP47_002097</name>
</gene>
<dbReference type="AlphaFoldDB" id="A0A7W9L669"/>
<evidence type="ECO:0000313" key="1">
    <source>
        <dbReference type="EMBL" id="MBB5772093.1"/>
    </source>
</evidence>
<protein>
    <submittedName>
        <fullName evidence="1">Uncharacterized protein</fullName>
    </submittedName>
</protein>